<dbReference type="AlphaFoldDB" id="A0A8H8DIA1"/>
<dbReference type="InterPro" id="IPR009000">
    <property type="entry name" value="Transl_B-barrel_sf"/>
</dbReference>
<dbReference type="GO" id="GO:0003743">
    <property type="term" value="F:translation initiation factor activity"/>
    <property type="evidence" value="ECO:0007669"/>
    <property type="project" value="TreeGrafter"/>
</dbReference>
<keyword evidence="5" id="KW-1185">Reference proteome</keyword>
<protein>
    <recommendedName>
        <fullName evidence="3">Elongation factor Tu-type domain-containing protein</fullName>
    </recommendedName>
</protein>
<dbReference type="GO" id="GO:0005525">
    <property type="term" value="F:GTP binding"/>
    <property type="evidence" value="ECO:0007669"/>
    <property type="project" value="UniProtKB-KW"/>
</dbReference>
<reference evidence="4 5" key="1">
    <citation type="journal article" name="Sci. Rep.">
        <title>Genome-scale phylogenetic analyses confirm Olpidium as the closest living zoosporic fungus to the non-flagellated, terrestrial fungi.</title>
        <authorList>
            <person name="Chang Y."/>
            <person name="Rochon D."/>
            <person name="Sekimoto S."/>
            <person name="Wang Y."/>
            <person name="Chovatia M."/>
            <person name="Sandor L."/>
            <person name="Salamov A."/>
            <person name="Grigoriev I.V."/>
            <person name="Stajich J.E."/>
            <person name="Spatafora J.W."/>
        </authorList>
    </citation>
    <scope>NUCLEOTIDE SEQUENCE [LARGE SCALE GENOMIC DNA]</scope>
    <source>
        <strain evidence="4">S191</strain>
    </source>
</reference>
<evidence type="ECO:0000259" key="3">
    <source>
        <dbReference type="Pfam" id="PF14578"/>
    </source>
</evidence>
<keyword evidence="1" id="KW-0547">Nucleotide-binding</keyword>
<comment type="caution">
    <text evidence="4">The sequence shown here is derived from an EMBL/GenBank/DDBJ whole genome shotgun (WGS) entry which is preliminary data.</text>
</comment>
<dbReference type="EMBL" id="JAEFCI010007763">
    <property type="protein sequence ID" value="KAG5458887.1"/>
    <property type="molecule type" value="Genomic_DNA"/>
</dbReference>
<dbReference type="PANTHER" id="PTHR43381:SF4">
    <property type="entry name" value="EUKARYOTIC TRANSLATION INITIATION FACTOR 5B"/>
    <property type="match status" value="1"/>
</dbReference>
<dbReference type="OrthoDB" id="4928at2759"/>
<gene>
    <name evidence="4" type="ORF">BJ554DRAFT_805</name>
</gene>
<dbReference type="GO" id="GO:0005739">
    <property type="term" value="C:mitochondrion"/>
    <property type="evidence" value="ECO:0007669"/>
    <property type="project" value="TreeGrafter"/>
</dbReference>
<evidence type="ECO:0000313" key="4">
    <source>
        <dbReference type="EMBL" id="KAG5458887.1"/>
    </source>
</evidence>
<proteinExistence type="predicted"/>
<name>A0A8H8DIA1_9FUNG</name>
<dbReference type="SUPFAM" id="SSF50447">
    <property type="entry name" value="Translation proteins"/>
    <property type="match status" value="1"/>
</dbReference>
<evidence type="ECO:0000256" key="2">
    <source>
        <dbReference type="ARBA" id="ARBA00023134"/>
    </source>
</evidence>
<dbReference type="InterPro" id="IPR036925">
    <property type="entry name" value="TIF_IF2_dom3_sf"/>
</dbReference>
<dbReference type="InterPro" id="IPR029459">
    <property type="entry name" value="EFTU-type"/>
</dbReference>
<dbReference type="SUPFAM" id="SSF52156">
    <property type="entry name" value="Initiation factor IF2/eIF5b, domain 3"/>
    <property type="match status" value="1"/>
</dbReference>
<dbReference type="InterPro" id="IPR015760">
    <property type="entry name" value="TIF_IF2"/>
</dbReference>
<sequence>MGIKVCATDLEKAVAGSRLLVVGPDDDEEEMKDEIMSDLQDLMSSVDKSGQGVCVQASTLGSLEALLEFLRTSKIPDIEEQKRQDSAPQAVFPCVCKIIAIINKKDPIIVGVEVQEGTLRIGTPLAVVKPSPTGERQVVPLGKISSMEINRKAVEVVKKGQSGGGVAVKIEGSSYESSRVYGRHFDDSDLLYSR</sequence>
<accession>A0A8H8DIA1</accession>
<evidence type="ECO:0000313" key="5">
    <source>
        <dbReference type="Proteomes" id="UP000673691"/>
    </source>
</evidence>
<dbReference type="Gene3D" id="2.40.30.10">
    <property type="entry name" value="Translation factors"/>
    <property type="match status" value="2"/>
</dbReference>
<dbReference type="Proteomes" id="UP000673691">
    <property type="component" value="Unassembled WGS sequence"/>
</dbReference>
<feature type="non-terminal residue" evidence="4">
    <location>
        <position position="194"/>
    </location>
</feature>
<keyword evidence="2" id="KW-0342">GTP-binding</keyword>
<feature type="domain" description="Elongation factor Tu-type" evidence="3">
    <location>
        <begin position="101"/>
        <end position="192"/>
    </location>
</feature>
<organism evidence="4 5">
    <name type="scientific">Olpidium bornovanus</name>
    <dbReference type="NCBI Taxonomy" id="278681"/>
    <lineage>
        <taxon>Eukaryota</taxon>
        <taxon>Fungi</taxon>
        <taxon>Fungi incertae sedis</taxon>
        <taxon>Olpidiomycota</taxon>
        <taxon>Olpidiomycotina</taxon>
        <taxon>Olpidiomycetes</taxon>
        <taxon>Olpidiales</taxon>
        <taxon>Olpidiaceae</taxon>
        <taxon>Olpidium</taxon>
    </lineage>
</organism>
<dbReference type="Pfam" id="PF14578">
    <property type="entry name" value="GTP_EFTU_D4"/>
    <property type="match status" value="1"/>
</dbReference>
<dbReference type="Gene3D" id="3.40.50.10050">
    <property type="entry name" value="Translation initiation factor IF- 2, domain 3"/>
    <property type="match status" value="1"/>
</dbReference>
<evidence type="ECO:0000256" key="1">
    <source>
        <dbReference type="ARBA" id="ARBA00022741"/>
    </source>
</evidence>
<dbReference type="PANTHER" id="PTHR43381">
    <property type="entry name" value="TRANSLATION INITIATION FACTOR IF-2-RELATED"/>
    <property type="match status" value="1"/>
</dbReference>